<keyword evidence="2" id="KW-1185">Reference proteome</keyword>
<gene>
    <name evidence="1" type="ORF">PACLA_8A045464</name>
</gene>
<feature type="non-terminal residue" evidence="1">
    <location>
        <position position="1"/>
    </location>
</feature>
<accession>A0A6S7KR85</accession>
<evidence type="ECO:0000313" key="2">
    <source>
        <dbReference type="Proteomes" id="UP001152795"/>
    </source>
</evidence>
<dbReference type="OrthoDB" id="5987769at2759"/>
<comment type="caution">
    <text evidence="1">The sequence shown here is derived from an EMBL/GenBank/DDBJ whole genome shotgun (WGS) entry which is preliminary data.</text>
</comment>
<dbReference type="Proteomes" id="UP001152795">
    <property type="component" value="Unassembled WGS sequence"/>
</dbReference>
<organism evidence="1 2">
    <name type="scientific">Paramuricea clavata</name>
    <name type="common">Red gorgonian</name>
    <name type="synonym">Violescent sea-whip</name>
    <dbReference type="NCBI Taxonomy" id="317549"/>
    <lineage>
        <taxon>Eukaryota</taxon>
        <taxon>Metazoa</taxon>
        <taxon>Cnidaria</taxon>
        <taxon>Anthozoa</taxon>
        <taxon>Octocorallia</taxon>
        <taxon>Malacalcyonacea</taxon>
        <taxon>Plexauridae</taxon>
        <taxon>Paramuricea</taxon>
    </lineage>
</organism>
<dbReference type="EMBL" id="CACRXK020039267">
    <property type="protein sequence ID" value="CAB4045404.1"/>
    <property type="molecule type" value="Genomic_DNA"/>
</dbReference>
<evidence type="ECO:0000313" key="1">
    <source>
        <dbReference type="EMBL" id="CAB4045404.1"/>
    </source>
</evidence>
<reference evidence="1" key="1">
    <citation type="submission" date="2020-04" db="EMBL/GenBank/DDBJ databases">
        <authorList>
            <person name="Alioto T."/>
            <person name="Alioto T."/>
            <person name="Gomez Garrido J."/>
        </authorList>
    </citation>
    <scope>NUCLEOTIDE SEQUENCE</scope>
    <source>
        <strain evidence="1">A484AB</strain>
    </source>
</reference>
<dbReference type="AlphaFoldDB" id="A0A6S7KR85"/>
<proteinExistence type="predicted"/>
<sequence length="123" mass="14410">QIISDLKLIPFWLVELSDDPNEALNTFIHLFTDIVDIYAHLKKFTIKAKLAPWLTERIRDLMNLRDAAKLEAKKSGFLSDWAVYRKLRNYVVKMNRDSKTIIFLKEPSTGSSHISQAEFRWLT</sequence>
<name>A0A6S7KR85_PARCT</name>
<protein>
    <submittedName>
        <fullName evidence="1">Uncharacterized protein</fullName>
    </submittedName>
</protein>